<dbReference type="Pfam" id="PF09248">
    <property type="entry name" value="DUF1965"/>
    <property type="match status" value="1"/>
</dbReference>
<keyword evidence="10" id="KW-0732">Signal</keyword>
<organism evidence="13 14">
    <name type="scientific">Extremus antarcticus</name>
    <dbReference type="NCBI Taxonomy" id="702011"/>
    <lineage>
        <taxon>Eukaryota</taxon>
        <taxon>Fungi</taxon>
        <taxon>Dikarya</taxon>
        <taxon>Ascomycota</taxon>
        <taxon>Pezizomycotina</taxon>
        <taxon>Dothideomycetes</taxon>
        <taxon>Dothideomycetidae</taxon>
        <taxon>Mycosphaerellales</taxon>
        <taxon>Extremaceae</taxon>
        <taxon>Extremus</taxon>
    </lineage>
</organism>
<name>A0AAJ0DIG7_9PEZI</name>
<dbReference type="InterPro" id="IPR000269">
    <property type="entry name" value="Cu_amine_oxidase"/>
</dbReference>
<dbReference type="AlphaFoldDB" id="A0AAJ0DIG7"/>
<dbReference type="PANTHER" id="PTHR10638:SF20">
    <property type="entry name" value="AMINE OXIDASE"/>
    <property type="match status" value="1"/>
</dbReference>
<evidence type="ECO:0000259" key="11">
    <source>
        <dbReference type="Pfam" id="PF01179"/>
    </source>
</evidence>
<protein>
    <recommendedName>
        <fullName evidence="9">Amine oxidase</fullName>
        <ecNumber evidence="9">1.4.3.-</ecNumber>
    </recommendedName>
</protein>
<dbReference type="SUPFAM" id="SSF49998">
    <property type="entry name" value="Amine oxidase catalytic domain"/>
    <property type="match status" value="1"/>
</dbReference>
<dbReference type="EMBL" id="JAWDJX010000011">
    <property type="protein sequence ID" value="KAK3054709.1"/>
    <property type="molecule type" value="Genomic_DNA"/>
</dbReference>
<dbReference type="Pfam" id="PF01179">
    <property type="entry name" value="Cu_amine_oxid"/>
    <property type="match status" value="1"/>
</dbReference>
<dbReference type="GO" id="GO:0009308">
    <property type="term" value="P:amine metabolic process"/>
    <property type="evidence" value="ECO:0007669"/>
    <property type="project" value="UniProtKB-UniRule"/>
</dbReference>
<dbReference type="InterPro" id="IPR036460">
    <property type="entry name" value="Cu_amine_oxidase_C_sf"/>
</dbReference>
<dbReference type="Proteomes" id="UP001271007">
    <property type="component" value="Unassembled WGS sequence"/>
</dbReference>
<evidence type="ECO:0000313" key="13">
    <source>
        <dbReference type="EMBL" id="KAK3054709.1"/>
    </source>
</evidence>
<dbReference type="GO" id="GO:0048038">
    <property type="term" value="F:quinone binding"/>
    <property type="evidence" value="ECO:0007669"/>
    <property type="project" value="InterPro"/>
</dbReference>
<feature type="signal peptide" evidence="10">
    <location>
        <begin position="1"/>
        <end position="23"/>
    </location>
</feature>
<comment type="caution">
    <text evidence="13">The sequence shown here is derived from an EMBL/GenBank/DDBJ whole genome shotgun (WGS) entry which is preliminary data.</text>
</comment>
<evidence type="ECO:0000259" key="12">
    <source>
        <dbReference type="Pfam" id="PF09248"/>
    </source>
</evidence>
<comment type="cofactor">
    <cofactor evidence="1">
        <name>Cu cation</name>
        <dbReference type="ChEBI" id="CHEBI:23378"/>
    </cofactor>
</comment>
<evidence type="ECO:0000256" key="1">
    <source>
        <dbReference type="ARBA" id="ARBA00001935"/>
    </source>
</evidence>
<feature type="active site" description="Proton acceptor" evidence="7">
    <location>
        <position position="400"/>
    </location>
</feature>
<dbReference type="Gene3D" id="3.10.450.40">
    <property type="match status" value="2"/>
</dbReference>
<dbReference type="GO" id="GO:0005507">
    <property type="term" value="F:copper ion binding"/>
    <property type="evidence" value="ECO:0007669"/>
    <property type="project" value="InterPro"/>
</dbReference>
<feature type="domain" description="DUF1965" evidence="12">
    <location>
        <begin position="249"/>
        <end position="312"/>
    </location>
</feature>
<dbReference type="Gene3D" id="2.70.98.20">
    <property type="entry name" value="Copper amine oxidase, catalytic domain"/>
    <property type="match status" value="1"/>
</dbReference>
<dbReference type="EC" id="1.4.3.-" evidence="9"/>
<dbReference type="InterPro" id="IPR015798">
    <property type="entry name" value="Cu_amine_oxidase_C"/>
</dbReference>
<feature type="domain" description="Copper amine oxidase catalytic" evidence="11">
    <location>
        <begin position="331"/>
        <end position="732"/>
    </location>
</feature>
<feature type="active site" description="Schiff-base intermediate with substrate; via topaquinone" evidence="7">
    <location>
        <position position="477"/>
    </location>
</feature>
<evidence type="ECO:0000256" key="2">
    <source>
        <dbReference type="ARBA" id="ARBA00007983"/>
    </source>
</evidence>
<dbReference type="InterPro" id="IPR015328">
    <property type="entry name" value="DUF1965"/>
</dbReference>
<gene>
    <name evidence="13" type="ORF">LTR09_004438</name>
</gene>
<evidence type="ECO:0000256" key="7">
    <source>
        <dbReference type="PIRSR" id="PIRSR600269-50"/>
    </source>
</evidence>
<comment type="cofactor">
    <cofactor evidence="9">
        <name>Cu cation</name>
        <dbReference type="ChEBI" id="CHEBI:23378"/>
    </cofactor>
    <text evidence="9">Contains 1 topaquinone per subunit.</text>
</comment>
<keyword evidence="6 9" id="KW-0186">Copper</keyword>
<keyword evidence="4 7" id="KW-0801">TPQ</keyword>
<evidence type="ECO:0000256" key="3">
    <source>
        <dbReference type="ARBA" id="ARBA00022723"/>
    </source>
</evidence>
<keyword evidence="5 9" id="KW-0560">Oxidoreductase</keyword>
<evidence type="ECO:0000256" key="9">
    <source>
        <dbReference type="RuleBase" id="RU000672"/>
    </source>
</evidence>
<dbReference type="GO" id="GO:0008131">
    <property type="term" value="F:primary methylamine oxidase activity"/>
    <property type="evidence" value="ECO:0007669"/>
    <property type="project" value="InterPro"/>
</dbReference>
<comment type="similarity">
    <text evidence="2 9">Belongs to the copper/topaquinone oxidase family.</text>
</comment>
<evidence type="ECO:0000256" key="6">
    <source>
        <dbReference type="ARBA" id="ARBA00023008"/>
    </source>
</evidence>
<proteinExistence type="inferred from homology"/>
<evidence type="ECO:0000256" key="10">
    <source>
        <dbReference type="SAM" id="SignalP"/>
    </source>
</evidence>
<accession>A0AAJ0DIG7</accession>
<evidence type="ECO:0000256" key="4">
    <source>
        <dbReference type="ARBA" id="ARBA00022772"/>
    </source>
</evidence>
<keyword evidence="14" id="KW-1185">Reference proteome</keyword>
<dbReference type="PANTHER" id="PTHR10638">
    <property type="entry name" value="COPPER AMINE OXIDASE"/>
    <property type="match status" value="1"/>
</dbReference>
<feature type="chain" id="PRO_5042584517" description="Amine oxidase" evidence="10">
    <location>
        <begin position="24"/>
        <end position="774"/>
    </location>
</feature>
<dbReference type="PRINTS" id="PR00766">
    <property type="entry name" value="CUDAOXIDASE"/>
</dbReference>
<comment type="PTM">
    <text evidence="8 9">Topaquinone (TPQ) is generated by copper-dependent autoxidation of a specific tyrosyl residue.</text>
</comment>
<dbReference type="InterPro" id="IPR016182">
    <property type="entry name" value="Cu_amine_oxidase_N-reg"/>
</dbReference>
<reference evidence="13" key="1">
    <citation type="submission" date="2023-04" db="EMBL/GenBank/DDBJ databases">
        <title>Black Yeasts Isolated from many extreme environments.</title>
        <authorList>
            <person name="Coleine C."/>
            <person name="Stajich J.E."/>
            <person name="Selbmann L."/>
        </authorList>
    </citation>
    <scope>NUCLEOTIDE SEQUENCE</scope>
    <source>
        <strain evidence="13">CCFEE 5312</strain>
    </source>
</reference>
<evidence type="ECO:0000256" key="8">
    <source>
        <dbReference type="PIRSR" id="PIRSR600269-51"/>
    </source>
</evidence>
<dbReference type="SUPFAM" id="SSF54416">
    <property type="entry name" value="Amine oxidase N-terminal region"/>
    <property type="match status" value="2"/>
</dbReference>
<dbReference type="GO" id="GO:0005886">
    <property type="term" value="C:plasma membrane"/>
    <property type="evidence" value="ECO:0007669"/>
    <property type="project" value="TreeGrafter"/>
</dbReference>
<keyword evidence="3 9" id="KW-0479">Metal-binding</keyword>
<sequence>MRATTAMRNIFTGFLLFAVATDGRRLHKHVQGGASVAGYLNADYTSPYDTLSAEAACVIPLPPQVKAPKKNVWAFLTRTEAREVTKWLAKQKFSNATVFSGAQLMTPNKTAVLSYLDGNGPAPARYAKVQYTENNERRLAKFGPPQYGSVLVGPLPVSNATTWQHLTYPFTNGDGKTRILFGQVDWRAYIKFNNNITDSIKDITKDLWGNETHYSASVGQDPYWQYDNRITEWSQYWGSSTGEFDSYDLLPLGLYYKAQYDLLGSDKDSWTFAGWLYNDIYYRTSEEFREAYFSRGFEKLAPNLDGAWTGTDPVAPGFPADKEAPPMPVAESARFSVDYRQKYVEWMGFSFYLTFRSDTGMVLYDIRFKGERIIYELGIQEALAHYAGNDPVQSGTAYLDSVYGLGYANELMPGYDCPTYASYLNVTIEGSYGSSKDINAVCLFEFDADYSIQRHSYASNTKNIYFVVRTITTVGNYDYSFSYEFYMDGSIQVVVRAAGYIQSAFWAKNSDYGYHIHDALSGSMHDHVLNFKADFDILGTANTVELVTVTPTTENYIWADQPRNTMKLVRSEIATEDESRLFWAQNGQTQYRIVNKDKPNKYGEYRGYRILPSQVDNSSNLVNAANWAYHDLQASEIRSAIRAPADNAQITKQKDTEPVSSDPLNGQDVYNPLVDFNKFFDGESLEQEDLVLWFNLGMHHIPHTGDLPNTVFTTAHSAIQITPSNYFLYDQSRDTVNMVRLKSNNKTGETKVLTFGQADQICMANLSSVGYSYY</sequence>
<evidence type="ECO:0000256" key="5">
    <source>
        <dbReference type="ARBA" id="ARBA00023002"/>
    </source>
</evidence>
<evidence type="ECO:0000313" key="14">
    <source>
        <dbReference type="Proteomes" id="UP001271007"/>
    </source>
</evidence>
<feature type="modified residue" description="2',4',5'-topaquinone" evidence="8">
    <location>
        <position position="477"/>
    </location>
</feature>